<proteinExistence type="predicted"/>
<dbReference type="Proteomes" id="UP000318126">
    <property type="component" value="Unassembled WGS sequence"/>
</dbReference>
<evidence type="ECO:0000313" key="1">
    <source>
        <dbReference type="EMBL" id="TRY16397.1"/>
    </source>
</evidence>
<protein>
    <submittedName>
        <fullName evidence="1">Transposase</fullName>
    </submittedName>
</protein>
<accession>A0A553JVA4</accession>
<gene>
    <name evidence="1" type="ORF">FN961_01095</name>
</gene>
<dbReference type="EMBL" id="VKGK01000001">
    <property type="protein sequence ID" value="TRY16397.1"/>
    <property type="molecule type" value="Genomic_DNA"/>
</dbReference>
<name>A0A553JVA4_SHEHA</name>
<keyword evidence="2" id="KW-1185">Reference proteome</keyword>
<organism evidence="1 2">
    <name type="scientific">Shewanella hanedai</name>
    <name type="common">Alteromonas hanedai</name>
    <dbReference type="NCBI Taxonomy" id="25"/>
    <lineage>
        <taxon>Bacteria</taxon>
        <taxon>Pseudomonadati</taxon>
        <taxon>Pseudomonadota</taxon>
        <taxon>Gammaproteobacteria</taxon>
        <taxon>Alteromonadales</taxon>
        <taxon>Shewanellaceae</taxon>
        <taxon>Shewanella</taxon>
    </lineage>
</organism>
<comment type="caution">
    <text evidence="1">The sequence shown here is derived from an EMBL/GenBank/DDBJ whole genome shotgun (WGS) entry which is preliminary data.</text>
</comment>
<dbReference type="OrthoDB" id="9814067at2"/>
<sequence length="54" mass="6158">MGKVSIEDAPAHHCCSRVSRRAFLFGDDRYTGKNYAHRQGRVESQLFNLGSFLQ</sequence>
<dbReference type="AlphaFoldDB" id="A0A553JVA4"/>
<reference evidence="2" key="1">
    <citation type="submission" date="2019-07" db="EMBL/GenBank/DDBJ databases">
        <title>Shewanella sp. YLB-08 draft genomic sequence.</title>
        <authorList>
            <person name="Yu L."/>
        </authorList>
    </citation>
    <scope>NUCLEOTIDE SEQUENCE [LARGE SCALE GENOMIC DNA]</scope>
    <source>
        <strain evidence="2">JCM 20706</strain>
    </source>
</reference>
<evidence type="ECO:0000313" key="2">
    <source>
        <dbReference type="Proteomes" id="UP000318126"/>
    </source>
</evidence>